<proteinExistence type="predicted"/>
<name>A0AAV4QTK9_9ARAC</name>
<accession>A0AAV4QTK9</accession>
<sequence>MSIPSPRLANPYRVRENHKTTQQPFTTEMDALSFSRASESGSWDFDSPLPTSSAHAPCGPSFSNNTPRTDLTSEGFSQPSGETCLKNDDHQSSGVSTCLLCRANSRGFRVTFFF</sequence>
<comment type="caution">
    <text evidence="2">The sequence shown here is derived from an EMBL/GenBank/DDBJ whole genome shotgun (WGS) entry which is preliminary data.</text>
</comment>
<evidence type="ECO:0000256" key="1">
    <source>
        <dbReference type="SAM" id="MobiDB-lite"/>
    </source>
</evidence>
<evidence type="ECO:0000313" key="3">
    <source>
        <dbReference type="Proteomes" id="UP001054837"/>
    </source>
</evidence>
<evidence type="ECO:0000313" key="2">
    <source>
        <dbReference type="EMBL" id="GIY10998.1"/>
    </source>
</evidence>
<keyword evidence="3" id="KW-1185">Reference proteome</keyword>
<organism evidence="2 3">
    <name type="scientific">Caerostris darwini</name>
    <dbReference type="NCBI Taxonomy" id="1538125"/>
    <lineage>
        <taxon>Eukaryota</taxon>
        <taxon>Metazoa</taxon>
        <taxon>Ecdysozoa</taxon>
        <taxon>Arthropoda</taxon>
        <taxon>Chelicerata</taxon>
        <taxon>Arachnida</taxon>
        <taxon>Araneae</taxon>
        <taxon>Araneomorphae</taxon>
        <taxon>Entelegynae</taxon>
        <taxon>Araneoidea</taxon>
        <taxon>Araneidae</taxon>
        <taxon>Caerostris</taxon>
    </lineage>
</organism>
<dbReference type="EMBL" id="BPLQ01004844">
    <property type="protein sequence ID" value="GIY10998.1"/>
    <property type="molecule type" value="Genomic_DNA"/>
</dbReference>
<dbReference type="AlphaFoldDB" id="A0AAV4QTK9"/>
<feature type="compositionally biased region" description="Polar residues" evidence="1">
    <location>
        <begin position="61"/>
        <end position="81"/>
    </location>
</feature>
<protein>
    <submittedName>
        <fullName evidence="2">Uncharacterized protein</fullName>
    </submittedName>
</protein>
<reference evidence="2 3" key="1">
    <citation type="submission" date="2021-06" db="EMBL/GenBank/DDBJ databases">
        <title>Caerostris darwini draft genome.</title>
        <authorList>
            <person name="Kono N."/>
            <person name="Arakawa K."/>
        </authorList>
    </citation>
    <scope>NUCLEOTIDE SEQUENCE [LARGE SCALE GENOMIC DNA]</scope>
</reference>
<feature type="region of interest" description="Disordered" evidence="1">
    <location>
        <begin position="1"/>
        <end position="93"/>
    </location>
</feature>
<dbReference type="Proteomes" id="UP001054837">
    <property type="component" value="Unassembled WGS sequence"/>
</dbReference>
<gene>
    <name evidence="2" type="ORF">CDAR_108991</name>
</gene>